<dbReference type="SUPFAM" id="SSF49899">
    <property type="entry name" value="Concanavalin A-like lectins/glucanases"/>
    <property type="match status" value="1"/>
</dbReference>
<dbReference type="EMBL" id="CP090978">
    <property type="protein sequence ID" value="UJF36384.1"/>
    <property type="molecule type" value="Genomic_DNA"/>
</dbReference>
<dbReference type="InterPro" id="IPR013320">
    <property type="entry name" value="ConA-like_dom_sf"/>
</dbReference>
<name>A0ABY3SSZ1_9BACL</name>
<feature type="region of interest" description="Disordered" evidence="1">
    <location>
        <begin position="115"/>
        <end position="137"/>
    </location>
</feature>
<dbReference type="Pfam" id="PF07532">
    <property type="entry name" value="Big_4"/>
    <property type="match status" value="1"/>
</dbReference>
<sequence length="243" mass="25446">MLFSLFVGFPTLSSAAESSSITSIRQVIASTVAGTAPVLPSTVTAEHDDALTSQEAVVWSAINPSSHAAAGKFQVEGAVTGTSIKAVATVTVLQDTSKNLKVWYKFEEGTGTTVADSSGNGNNGTMNASASDSNRWSSANKMQGGYAANFNGGSGSSTTANYVKMPNGILQGVNEMSIALWVRNTNSSSAWQRVFDLGNNNTHYMFYTLNSGSDSRLGVKLTDGGSRQSAVRGIRQTMFGDTL</sequence>
<accession>A0ABY3SSZ1</accession>
<dbReference type="InterPro" id="IPR011081">
    <property type="entry name" value="Big_4"/>
</dbReference>
<evidence type="ECO:0000313" key="4">
    <source>
        <dbReference type="Proteomes" id="UP001649230"/>
    </source>
</evidence>
<proteinExistence type="predicted"/>
<organism evidence="3 4">
    <name type="scientific">Paenibacillus hexagrammi</name>
    <dbReference type="NCBI Taxonomy" id="2908839"/>
    <lineage>
        <taxon>Bacteria</taxon>
        <taxon>Bacillati</taxon>
        <taxon>Bacillota</taxon>
        <taxon>Bacilli</taxon>
        <taxon>Bacillales</taxon>
        <taxon>Paenibacillaceae</taxon>
        <taxon>Paenibacillus</taxon>
    </lineage>
</organism>
<feature type="domain" description="Bacterial Ig-like" evidence="2">
    <location>
        <begin position="27"/>
        <end position="81"/>
    </location>
</feature>
<evidence type="ECO:0000256" key="1">
    <source>
        <dbReference type="SAM" id="MobiDB-lite"/>
    </source>
</evidence>
<keyword evidence="4" id="KW-1185">Reference proteome</keyword>
<dbReference type="Proteomes" id="UP001649230">
    <property type="component" value="Chromosome"/>
</dbReference>
<evidence type="ECO:0000313" key="3">
    <source>
        <dbReference type="EMBL" id="UJF36384.1"/>
    </source>
</evidence>
<dbReference type="Gene3D" id="2.60.120.200">
    <property type="match status" value="1"/>
</dbReference>
<reference evidence="3 4" key="1">
    <citation type="journal article" date="2024" name="Int. J. Syst. Evol. Microbiol.">
        <title>Paenibacillus hexagrammi sp. nov., a novel bacterium isolated from the gut content of Hexagrammos agrammus.</title>
        <authorList>
            <person name="Jung H.K."/>
            <person name="Kim D.G."/>
            <person name="Zin H."/>
            <person name="Park J."/>
            <person name="Jung H."/>
            <person name="Kim Y.O."/>
            <person name="Kong H.J."/>
            <person name="Kim J.W."/>
            <person name="Kim Y.S."/>
        </authorList>
    </citation>
    <scope>NUCLEOTIDE SEQUENCE [LARGE SCALE GENOMIC DNA]</scope>
    <source>
        <strain evidence="3 4">YPD9-1</strain>
    </source>
</reference>
<protein>
    <submittedName>
        <fullName evidence="3">Ig-like domain-containing protein</fullName>
    </submittedName>
</protein>
<gene>
    <name evidence="3" type="ORF">L0M14_16420</name>
</gene>
<evidence type="ECO:0000259" key="2">
    <source>
        <dbReference type="Pfam" id="PF07532"/>
    </source>
</evidence>